<protein>
    <recommendedName>
        <fullName evidence="5 7">Prefoldin subunit alpha</fullName>
    </recommendedName>
    <alternativeName>
        <fullName evidence="6 7">GimC subunit alpha</fullName>
    </alternativeName>
</protein>
<dbReference type="InterPro" id="IPR004127">
    <property type="entry name" value="Prefoldin_subunit_alpha"/>
</dbReference>
<evidence type="ECO:0000256" key="8">
    <source>
        <dbReference type="SAM" id="Coils"/>
    </source>
</evidence>
<dbReference type="Gene3D" id="1.10.287.370">
    <property type="match status" value="1"/>
</dbReference>
<dbReference type="InterPro" id="IPR011599">
    <property type="entry name" value="PFD_alpha_archaea"/>
</dbReference>
<comment type="similarity">
    <text evidence="1">Belongs to the prefoldin subunit alpha family.</text>
</comment>
<feature type="coiled-coil region" evidence="8">
    <location>
        <begin position="19"/>
        <end position="56"/>
    </location>
</feature>
<evidence type="ECO:0000313" key="10">
    <source>
        <dbReference type="Proteomes" id="UP000326500"/>
    </source>
</evidence>
<evidence type="ECO:0000256" key="2">
    <source>
        <dbReference type="ARBA" id="ARBA00011716"/>
    </source>
</evidence>
<sequence>MNNVDQADPREIQTLQMYLNEYGQQIEILTQQLSMIEQQRLEAAAAVETLRALQENGDATLLLPIGGGAHLRVKVLDAGHAIVNIGADVSVERASAEAVEYLEDRITELEALGKKVAGSVEQLQGQATEISRRLEAAYRGARQAQAGQSGSS</sequence>
<dbReference type="EMBL" id="FNFT01000001">
    <property type="protein sequence ID" value="SDJ87577.1"/>
    <property type="molecule type" value="Genomic_DNA"/>
</dbReference>
<dbReference type="Proteomes" id="UP000326500">
    <property type="component" value="Unassembled WGS sequence"/>
</dbReference>
<organism evidence="9 10">
    <name type="scientific">Methanoculleus thermophilus</name>
    <dbReference type="NCBI Taxonomy" id="2200"/>
    <lineage>
        <taxon>Archaea</taxon>
        <taxon>Methanobacteriati</taxon>
        <taxon>Methanobacteriota</taxon>
        <taxon>Stenosarchaea group</taxon>
        <taxon>Methanomicrobia</taxon>
        <taxon>Methanomicrobiales</taxon>
        <taxon>Methanomicrobiaceae</taxon>
        <taxon>Methanoculleus</taxon>
    </lineage>
</organism>
<comment type="function">
    <text evidence="4 7">Molecular chaperone capable of stabilizing a range of proteins. Seems to fulfill an ATP-independent, HSP70-like function in archaeal de novo protein folding.</text>
</comment>
<reference evidence="9 10" key="1">
    <citation type="submission" date="2016-10" db="EMBL/GenBank/DDBJ databases">
        <authorList>
            <person name="Varghese N."/>
            <person name="Submissions S."/>
        </authorList>
    </citation>
    <scope>NUCLEOTIDE SEQUENCE [LARGE SCALE GENOMIC DNA]</scope>
    <source>
        <strain evidence="9 10">DSM 2373</strain>
    </source>
</reference>
<keyword evidence="8" id="KW-0175">Coiled coil</keyword>
<gene>
    <name evidence="7" type="primary">pfdA</name>
    <name evidence="9" type="ORF">SAMN04488571_101339</name>
</gene>
<dbReference type="RefSeq" id="WP_224732729.1">
    <property type="nucleotide sequence ID" value="NZ_BCNX01000006.1"/>
</dbReference>
<accession>A0A1G8XB21</accession>
<dbReference type="CDD" id="cd23160">
    <property type="entry name" value="Prefoldin_alpha_GimC"/>
    <property type="match status" value="1"/>
</dbReference>
<evidence type="ECO:0000256" key="5">
    <source>
        <dbReference type="ARBA" id="ARBA00044156"/>
    </source>
</evidence>
<keyword evidence="7" id="KW-0963">Cytoplasm</keyword>
<comment type="subunit">
    <text evidence="2 7">Heterohexamer of two alpha and four beta subunits.</text>
</comment>
<keyword evidence="3 7" id="KW-0143">Chaperone</keyword>
<comment type="similarity">
    <text evidence="7">Belongs to the prefoldin alpha subunit family.</text>
</comment>
<dbReference type="GO" id="GO:0005737">
    <property type="term" value="C:cytoplasm"/>
    <property type="evidence" value="ECO:0007669"/>
    <property type="project" value="UniProtKB-SubCell"/>
</dbReference>
<dbReference type="HAMAP" id="MF_00308">
    <property type="entry name" value="PfdA"/>
    <property type="match status" value="1"/>
</dbReference>
<dbReference type="GO" id="GO:0016272">
    <property type="term" value="C:prefoldin complex"/>
    <property type="evidence" value="ECO:0007669"/>
    <property type="project" value="UniProtKB-UniRule"/>
</dbReference>
<evidence type="ECO:0000256" key="1">
    <source>
        <dbReference type="ARBA" id="ARBA00010048"/>
    </source>
</evidence>
<dbReference type="GO" id="GO:0051082">
    <property type="term" value="F:unfolded protein binding"/>
    <property type="evidence" value="ECO:0007669"/>
    <property type="project" value="UniProtKB-UniRule"/>
</dbReference>
<comment type="subcellular location">
    <subcellularLocation>
        <location evidence="7">Cytoplasm</location>
    </subcellularLocation>
</comment>
<evidence type="ECO:0000313" key="9">
    <source>
        <dbReference type="EMBL" id="SDJ87577.1"/>
    </source>
</evidence>
<evidence type="ECO:0000256" key="7">
    <source>
        <dbReference type="HAMAP-Rule" id="MF_00308"/>
    </source>
</evidence>
<proteinExistence type="inferred from homology"/>
<dbReference type="PANTHER" id="PTHR12674">
    <property type="entry name" value="PREFOLDIN SUBUNIT 5"/>
    <property type="match status" value="1"/>
</dbReference>
<dbReference type="Pfam" id="PF02996">
    <property type="entry name" value="Prefoldin"/>
    <property type="match status" value="1"/>
</dbReference>
<dbReference type="SUPFAM" id="SSF46579">
    <property type="entry name" value="Prefoldin"/>
    <property type="match status" value="1"/>
</dbReference>
<dbReference type="InterPro" id="IPR009053">
    <property type="entry name" value="Prefoldin"/>
</dbReference>
<evidence type="ECO:0000256" key="6">
    <source>
        <dbReference type="ARBA" id="ARBA00044231"/>
    </source>
</evidence>
<name>A0A1G8XB21_9EURY</name>
<dbReference type="AlphaFoldDB" id="A0A1G8XB21"/>
<dbReference type="PANTHER" id="PTHR12674:SF2">
    <property type="entry name" value="PREFOLDIN SUBUNIT 5"/>
    <property type="match status" value="1"/>
</dbReference>
<dbReference type="NCBIfam" id="TIGR00293">
    <property type="entry name" value="prefoldin subunit alpha"/>
    <property type="match status" value="1"/>
</dbReference>
<evidence type="ECO:0000256" key="3">
    <source>
        <dbReference type="ARBA" id="ARBA00023186"/>
    </source>
</evidence>
<keyword evidence="10" id="KW-1185">Reference proteome</keyword>
<evidence type="ECO:0000256" key="4">
    <source>
        <dbReference type="ARBA" id="ARBA00025077"/>
    </source>
</evidence>
<dbReference type="GO" id="GO:0006457">
    <property type="term" value="P:protein folding"/>
    <property type="evidence" value="ECO:0007669"/>
    <property type="project" value="UniProtKB-UniRule"/>
</dbReference>
<dbReference type="STRING" id="2200.GCA_001571405_01085"/>